<feature type="binding site" evidence="5">
    <location>
        <position position="11"/>
    </location>
    <ligand>
        <name>Zn(2+)</name>
        <dbReference type="ChEBI" id="CHEBI:29105"/>
        <label>2</label>
        <note>catalytic</note>
    </ligand>
</feature>
<protein>
    <recommendedName>
        <fullName evidence="9">Peptidase M3A/M3B catalytic domain-containing protein</fullName>
    </recommendedName>
</protein>
<keyword evidence="8" id="KW-1185">Reference proteome</keyword>
<sequence length="91" mass="9923">MSWEGLLSAFHEFGHVFYRLAYSGECNHGDHGNRFHLPLTLKQGALPVFHEVAGEALMLGSLTPISMQVVEAIVSVSGQNTLSRKNFPLAG</sequence>
<keyword evidence="4" id="KW-0325">Glycoprotein</keyword>
<dbReference type="GO" id="GO:0008237">
    <property type="term" value="F:metallopeptidase activity"/>
    <property type="evidence" value="ECO:0007669"/>
    <property type="project" value="InterPro"/>
</dbReference>
<dbReference type="OrthoDB" id="10029630at2759"/>
<feature type="active site" description="Proton acceptor 2" evidence="6">
    <location>
        <position position="12"/>
    </location>
</feature>
<evidence type="ECO:0000313" key="8">
    <source>
        <dbReference type="Proteomes" id="UP000784294"/>
    </source>
</evidence>
<gene>
    <name evidence="7" type="ORF">PXEA_LOCUS11973</name>
</gene>
<feature type="binding site" evidence="5">
    <location>
        <position position="15"/>
    </location>
    <ligand>
        <name>Zn(2+)</name>
        <dbReference type="ChEBI" id="CHEBI:29105"/>
        <label>2</label>
        <note>catalytic</note>
    </ligand>
</feature>
<organism evidence="7 8">
    <name type="scientific">Protopolystoma xenopodis</name>
    <dbReference type="NCBI Taxonomy" id="117903"/>
    <lineage>
        <taxon>Eukaryota</taxon>
        <taxon>Metazoa</taxon>
        <taxon>Spiralia</taxon>
        <taxon>Lophotrochozoa</taxon>
        <taxon>Platyhelminthes</taxon>
        <taxon>Monogenea</taxon>
        <taxon>Polyopisthocotylea</taxon>
        <taxon>Polystomatidea</taxon>
        <taxon>Polystomatidae</taxon>
        <taxon>Protopolystoma</taxon>
    </lineage>
</organism>
<evidence type="ECO:0000313" key="7">
    <source>
        <dbReference type="EMBL" id="VEL18533.1"/>
    </source>
</evidence>
<evidence type="ECO:0000256" key="5">
    <source>
        <dbReference type="PIRSR" id="PIRSR601548-8"/>
    </source>
</evidence>
<evidence type="ECO:0000256" key="3">
    <source>
        <dbReference type="ARBA" id="ARBA00023157"/>
    </source>
</evidence>
<keyword evidence="2" id="KW-0732">Signal</keyword>
<dbReference type="InterPro" id="IPR001548">
    <property type="entry name" value="Peptidase_M2"/>
</dbReference>
<proteinExistence type="inferred from homology"/>
<dbReference type="AlphaFoldDB" id="A0A3S5A363"/>
<comment type="caution">
    <text evidence="7">The sequence shown here is derived from an EMBL/GenBank/DDBJ whole genome shotgun (WGS) entry which is preliminary data.</text>
</comment>
<dbReference type="GO" id="GO:0016020">
    <property type="term" value="C:membrane"/>
    <property type="evidence" value="ECO:0007669"/>
    <property type="project" value="InterPro"/>
</dbReference>
<name>A0A3S5A363_9PLAT</name>
<dbReference type="GO" id="GO:0008241">
    <property type="term" value="F:peptidyl-dipeptidase activity"/>
    <property type="evidence" value="ECO:0007669"/>
    <property type="project" value="InterPro"/>
</dbReference>
<reference evidence="7" key="1">
    <citation type="submission" date="2018-11" db="EMBL/GenBank/DDBJ databases">
        <authorList>
            <consortium name="Pathogen Informatics"/>
        </authorList>
    </citation>
    <scope>NUCLEOTIDE SEQUENCE</scope>
</reference>
<dbReference type="GO" id="GO:0006508">
    <property type="term" value="P:proteolysis"/>
    <property type="evidence" value="ECO:0007669"/>
    <property type="project" value="InterPro"/>
</dbReference>
<evidence type="ECO:0000256" key="2">
    <source>
        <dbReference type="ARBA" id="ARBA00022729"/>
    </source>
</evidence>
<feature type="binding site" evidence="5">
    <location>
        <position position="51"/>
    </location>
    <ligand>
        <name>Zn(2+)</name>
        <dbReference type="ChEBI" id="CHEBI:29105"/>
        <label>2</label>
        <note>catalytic</note>
    </ligand>
</feature>
<keyword evidence="3" id="KW-1015">Disulfide bond</keyword>
<dbReference type="EMBL" id="CAAALY010037423">
    <property type="protein sequence ID" value="VEL18533.1"/>
    <property type="molecule type" value="Genomic_DNA"/>
</dbReference>
<evidence type="ECO:0000256" key="6">
    <source>
        <dbReference type="PIRSR" id="PIRSR601548-9"/>
    </source>
</evidence>
<dbReference type="Proteomes" id="UP000784294">
    <property type="component" value="Unassembled WGS sequence"/>
</dbReference>
<dbReference type="Pfam" id="PF01401">
    <property type="entry name" value="Peptidase_M2"/>
    <property type="match status" value="1"/>
</dbReference>
<keyword evidence="5" id="KW-0862">Zinc</keyword>
<evidence type="ECO:0000256" key="4">
    <source>
        <dbReference type="ARBA" id="ARBA00023180"/>
    </source>
</evidence>
<dbReference type="SUPFAM" id="SSF55486">
    <property type="entry name" value="Metalloproteases ('zincins'), catalytic domain"/>
    <property type="match status" value="1"/>
</dbReference>
<comment type="similarity">
    <text evidence="1">Belongs to the peptidase M2 family.</text>
</comment>
<evidence type="ECO:0000256" key="1">
    <source>
        <dbReference type="ARBA" id="ARBA00008139"/>
    </source>
</evidence>
<keyword evidence="5" id="KW-0479">Metal-binding</keyword>
<accession>A0A3S5A363</accession>
<evidence type="ECO:0008006" key="9">
    <source>
        <dbReference type="Google" id="ProtNLM"/>
    </source>
</evidence>